<name>A0A1H3A010_9RHOB</name>
<keyword evidence="3" id="KW-1185">Reference proteome</keyword>
<dbReference type="GO" id="GO:0005524">
    <property type="term" value="F:ATP binding"/>
    <property type="evidence" value="ECO:0007669"/>
    <property type="project" value="UniProtKB-KW"/>
</dbReference>
<dbReference type="InterPro" id="IPR027417">
    <property type="entry name" value="P-loop_NTPase"/>
</dbReference>
<dbReference type="InterPro" id="IPR040980">
    <property type="entry name" value="SWI2_SNF2"/>
</dbReference>
<accession>A0A1H3A010</accession>
<dbReference type="STRING" id="356660.SAMN05444336_1046"/>
<gene>
    <name evidence="2" type="ORF">SAMN05444336_1046</name>
</gene>
<dbReference type="SMART" id="SM00487">
    <property type="entry name" value="DEXDc"/>
    <property type="match status" value="1"/>
</dbReference>
<dbReference type="InterPro" id="IPR007409">
    <property type="entry name" value="Restrct_endonuc_type1_HsdR_N"/>
</dbReference>
<dbReference type="Pfam" id="PF18766">
    <property type="entry name" value="SWI2_SNF2"/>
    <property type="match status" value="1"/>
</dbReference>
<protein>
    <submittedName>
        <fullName evidence="2">Type I restriction enzyme, R subunit</fullName>
    </submittedName>
</protein>
<dbReference type="RefSeq" id="WP_092682133.1">
    <property type="nucleotide sequence ID" value="NZ_FNMZ01000004.1"/>
</dbReference>
<dbReference type="GO" id="GO:0003677">
    <property type="term" value="F:DNA binding"/>
    <property type="evidence" value="ECO:0007669"/>
    <property type="project" value="UniProtKB-KW"/>
</dbReference>
<proteinExistence type="predicted"/>
<evidence type="ECO:0000259" key="1">
    <source>
        <dbReference type="SMART" id="SM00487"/>
    </source>
</evidence>
<dbReference type="Proteomes" id="UP000199118">
    <property type="component" value="Unassembled WGS sequence"/>
</dbReference>
<dbReference type="GO" id="GO:0009307">
    <property type="term" value="P:DNA restriction-modification system"/>
    <property type="evidence" value="ECO:0007669"/>
    <property type="project" value="UniProtKB-KW"/>
</dbReference>
<dbReference type="OrthoDB" id="9758243at2"/>
<reference evidence="2 3" key="1">
    <citation type="submission" date="2016-10" db="EMBL/GenBank/DDBJ databases">
        <authorList>
            <person name="de Groot N.N."/>
        </authorList>
    </citation>
    <scope>NUCLEOTIDE SEQUENCE [LARGE SCALE GENOMIC DNA]</scope>
    <source>
        <strain evidence="2 3">DSM 17890</strain>
    </source>
</reference>
<dbReference type="InterPro" id="IPR014001">
    <property type="entry name" value="Helicase_ATP-bd"/>
</dbReference>
<dbReference type="Pfam" id="PF04313">
    <property type="entry name" value="HSDR_N"/>
    <property type="match status" value="1"/>
</dbReference>
<dbReference type="Gene3D" id="3.90.1570.50">
    <property type="match status" value="1"/>
</dbReference>
<sequence length="1042" mass="114996">MNVHHEIGLEDEICASLAAAGWLYDEGDAKRYDAERALFPEDLVAWVRETQPDAWERLEGTWGASAADKLCDSVRRALDRSGAVHVLRRGIEMVGLRRELQLAQFRPAMGRTPRLLELYAANRLRVVRQVRYAVDAGDSIDLVLFLNGIPVATAELKTDFTQSVDNAVDQYRLDRPPHPKGKRAEPLLGFPGGAIVHFAVSDSAVKMTTKLEGEKTFFLPFNQGDRGAAGNPPNKNGHATAYLWEEVWARESWLEIIGRYVIEERDDKSEIRKLIFPRYHQLDATRKIVKAVREEGPGGRFIIQHSAGSGKTNSIAWTAHFLADLHDAEDRKMFATVIVVSDRRVIDGQLQDAIFSFERNTGVVETIKGEGGSKSGQLAEALKAGKKIIVCTIQTFPFALEQVRALTAAEGKSFAVIADEAHSSQTGQAAAKLKEMLSAEEREALEDGGELSAEDILNAQMTARARETGVTYVAFTATPKGKTIELFGRRPDPAQPGGPDNLPGPFHVYSMRQAIEEGFILDVLRNYTPYDLAFKLAQRAENGELEDALAGAGDAKVDKKQATYELMRLVALHPYNISQKVALIVEHFRRNVAPLLGGRAKAMIVVHSRKEAVRWKLALDRYIADQGYKLGALVAFSGEVQDDEAGGEGLTEKSERLNPGLRGRDIRKVFDGADYQLLLVANKFQTGFDQPLLCGMYVDRKLSGIQAVQTLSRLNRWAPGKTTTYVLDFANSAEDVLKAFRTYYETAEMAAETDPELVFDLRRKLDATGFYDQHEVDRVVEAALAPKASHKRLSAAAAPVADRLMKRFAAAKQERDDALRAGDEATAASAKDRMDALLLFRSDCQSYVSLYGFLSQVLDFGSTELEKRSIFYRLLTPLLEFGRDRVVVDLGEVELTHHRLIKREDAAMALGAEPGAKLAGMTAVGGGRVQDKNAVLLAEIIDKLNDLFGAAASEENKVNWFRALMDTTAANPKLKAQARHNTSDQFDSSPTLDNCIEDAVLGNEEEFGAMTAVALNSPSKMAALKDLLLRVGGLYERLREEA</sequence>
<dbReference type="InterPro" id="IPR055180">
    <property type="entry name" value="HsdR_RecA-like_helicase_dom_2"/>
</dbReference>
<organism evidence="2 3">
    <name type="scientific">Albimonas donghaensis</name>
    <dbReference type="NCBI Taxonomy" id="356660"/>
    <lineage>
        <taxon>Bacteria</taxon>
        <taxon>Pseudomonadati</taxon>
        <taxon>Pseudomonadota</taxon>
        <taxon>Alphaproteobacteria</taxon>
        <taxon>Rhodobacterales</taxon>
        <taxon>Paracoccaceae</taxon>
        <taxon>Albimonas</taxon>
    </lineage>
</organism>
<dbReference type="GO" id="GO:0009035">
    <property type="term" value="F:type I site-specific deoxyribonuclease activity"/>
    <property type="evidence" value="ECO:0007669"/>
    <property type="project" value="UniProtKB-EC"/>
</dbReference>
<dbReference type="Pfam" id="PF22679">
    <property type="entry name" value="T1R_D3-like"/>
    <property type="match status" value="1"/>
</dbReference>
<dbReference type="AlphaFoldDB" id="A0A1H3A010"/>
<dbReference type="SUPFAM" id="SSF52540">
    <property type="entry name" value="P-loop containing nucleoside triphosphate hydrolases"/>
    <property type="match status" value="1"/>
</dbReference>
<feature type="domain" description="Helicase ATP-binding" evidence="1">
    <location>
        <begin position="273"/>
        <end position="509"/>
    </location>
</feature>
<dbReference type="PANTHER" id="PTHR42927">
    <property type="entry name" value="HELICASE SUPERFAMILY 1 AND 2 DOMAIN-CONTAINING PROTEIN"/>
    <property type="match status" value="1"/>
</dbReference>
<evidence type="ECO:0000313" key="2">
    <source>
        <dbReference type="EMBL" id="SDX22923.1"/>
    </source>
</evidence>
<evidence type="ECO:0000313" key="3">
    <source>
        <dbReference type="Proteomes" id="UP000199118"/>
    </source>
</evidence>
<dbReference type="EMBL" id="FNMZ01000004">
    <property type="protein sequence ID" value="SDX22923.1"/>
    <property type="molecule type" value="Genomic_DNA"/>
</dbReference>
<dbReference type="PANTHER" id="PTHR42927:SF1">
    <property type="entry name" value="HELICASE SUPERFAMILY 1 AND 2 DOMAIN-CONTAINING PROTEIN"/>
    <property type="match status" value="1"/>
</dbReference>
<dbReference type="Gene3D" id="3.40.50.300">
    <property type="entry name" value="P-loop containing nucleotide triphosphate hydrolases"/>
    <property type="match status" value="3"/>
</dbReference>